<dbReference type="PANTHER" id="PTHR46558:SF11">
    <property type="entry name" value="HTH-TYPE TRANSCRIPTIONAL REGULATOR XRE"/>
    <property type="match status" value="1"/>
</dbReference>
<dbReference type="InterPro" id="IPR011990">
    <property type="entry name" value="TPR-like_helical_dom_sf"/>
</dbReference>
<dbReference type="Pfam" id="PF01381">
    <property type="entry name" value="HTH_3"/>
    <property type="match status" value="1"/>
</dbReference>
<dbReference type="RefSeq" id="WP_006783917.1">
    <property type="nucleotide sequence ID" value="NZ_CABJBH010000022.1"/>
</dbReference>
<reference evidence="2 3" key="1">
    <citation type="journal article" date="2019" name="Nat. Med.">
        <title>A library of human gut bacterial isolates paired with longitudinal multiomics data enables mechanistic microbiome research.</title>
        <authorList>
            <person name="Poyet M."/>
            <person name="Groussin M."/>
            <person name="Gibbons S.M."/>
            <person name="Avila-Pacheco J."/>
            <person name="Jiang X."/>
            <person name="Kearney S.M."/>
            <person name="Perrotta A.R."/>
            <person name="Berdy B."/>
            <person name="Zhao S."/>
            <person name="Lieberman T.D."/>
            <person name="Swanson P.K."/>
            <person name="Smith M."/>
            <person name="Roesemann S."/>
            <person name="Alexander J.E."/>
            <person name="Rich S.A."/>
            <person name="Livny J."/>
            <person name="Vlamakis H."/>
            <person name="Clish C."/>
            <person name="Bullock K."/>
            <person name="Deik A."/>
            <person name="Scott J."/>
            <person name="Pierce K.A."/>
            <person name="Xavier R.J."/>
            <person name="Alm E.J."/>
        </authorList>
    </citation>
    <scope>NUCLEOTIDE SEQUENCE [LARGE SCALE GENOMIC DNA]</scope>
    <source>
        <strain evidence="2 3">BIOML-A198</strain>
    </source>
</reference>
<proteinExistence type="predicted"/>
<evidence type="ECO:0000313" key="2">
    <source>
        <dbReference type="EMBL" id="MTK20451.1"/>
    </source>
</evidence>
<dbReference type="InterPro" id="IPR001387">
    <property type="entry name" value="Cro/C1-type_HTH"/>
</dbReference>
<dbReference type="EMBL" id="WMQE01000005">
    <property type="protein sequence ID" value="MTK20451.1"/>
    <property type="molecule type" value="Genomic_DNA"/>
</dbReference>
<comment type="caution">
    <text evidence="2">The sequence shown here is derived from an EMBL/GenBank/DDBJ whole genome shotgun (WGS) entry which is preliminary data.</text>
</comment>
<dbReference type="PROSITE" id="PS50943">
    <property type="entry name" value="HTH_CROC1"/>
    <property type="match status" value="1"/>
</dbReference>
<accession>A0A173RZ85</accession>
<dbReference type="AlphaFoldDB" id="A0A173RZ85"/>
<sequence>MNLNIGKVIYELRKKAKVTQEQLANAVGVSVPAVSKWENNTSYPDITLLPAIARYFNTSIDELMSYDMTLSTEEIDVFIKKCQSMLQTQPFEMIVKECESYLHQYPNSLELKLNIGSLYMMSFSFLTEESDFLEMMNKAIALFEEAATSSDIKVQEQAHFLLASLYGMTEDEKKAEEVLLKIPKSELNRDDLLIPIYIRQKRYDEAKKMIQTNIMRALQSITLYLSNYENLAIKEDNLELAEKLLLIQPELVNLFDLERELGLGYALEAANFYARLKNKEKTLSFLGMLVDKLSSTEKKGKSEFFNLLDLHESAAASQLPILLLRSLDMDRCYDFIKEDNTFKVLVHRLERLKPHD</sequence>
<dbReference type="CDD" id="cd00093">
    <property type="entry name" value="HTH_XRE"/>
    <property type="match status" value="1"/>
</dbReference>
<dbReference type="GO" id="GO:0003677">
    <property type="term" value="F:DNA binding"/>
    <property type="evidence" value="ECO:0007669"/>
    <property type="project" value="UniProtKB-KW"/>
</dbReference>
<protein>
    <submittedName>
        <fullName evidence="2">Helix-turn-helix domain-containing protein</fullName>
    </submittedName>
</protein>
<evidence type="ECO:0000313" key="3">
    <source>
        <dbReference type="Proteomes" id="UP000487649"/>
    </source>
</evidence>
<organism evidence="2 3">
    <name type="scientific">Turicibacter sanguinis</name>
    <dbReference type="NCBI Taxonomy" id="154288"/>
    <lineage>
        <taxon>Bacteria</taxon>
        <taxon>Bacillati</taxon>
        <taxon>Bacillota</taxon>
        <taxon>Erysipelotrichia</taxon>
        <taxon>Erysipelotrichales</taxon>
        <taxon>Turicibacteraceae</taxon>
        <taxon>Turicibacter</taxon>
    </lineage>
</organism>
<gene>
    <name evidence="2" type="ORF">GMA92_03230</name>
</gene>
<dbReference type="InterPro" id="IPR010982">
    <property type="entry name" value="Lambda_DNA-bd_dom_sf"/>
</dbReference>
<dbReference type="OrthoDB" id="9812495at2"/>
<name>A0A173RZ85_9FIRM</name>
<dbReference type="SUPFAM" id="SSF47413">
    <property type="entry name" value="lambda repressor-like DNA-binding domains"/>
    <property type="match status" value="1"/>
</dbReference>
<evidence type="ECO:0000256" key="1">
    <source>
        <dbReference type="ARBA" id="ARBA00023125"/>
    </source>
</evidence>
<dbReference type="Gene3D" id="1.10.260.40">
    <property type="entry name" value="lambda repressor-like DNA-binding domains"/>
    <property type="match status" value="1"/>
</dbReference>
<dbReference type="PANTHER" id="PTHR46558">
    <property type="entry name" value="TRACRIPTIONAL REGULATORY PROTEIN-RELATED-RELATED"/>
    <property type="match status" value="1"/>
</dbReference>
<dbReference type="GeneID" id="60058194"/>
<dbReference type="Gene3D" id="1.25.40.10">
    <property type="entry name" value="Tetratricopeptide repeat domain"/>
    <property type="match status" value="1"/>
</dbReference>
<dbReference type="Proteomes" id="UP000487649">
    <property type="component" value="Unassembled WGS sequence"/>
</dbReference>
<keyword evidence="1" id="KW-0238">DNA-binding</keyword>
<dbReference type="SMART" id="SM00530">
    <property type="entry name" value="HTH_XRE"/>
    <property type="match status" value="1"/>
</dbReference>